<dbReference type="Proteomes" id="UP000188174">
    <property type="component" value="Chromosome"/>
</dbReference>
<dbReference type="Gene3D" id="3.40.50.720">
    <property type="entry name" value="NAD(P)-binding Rossmann-like Domain"/>
    <property type="match status" value="1"/>
</dbReference>
<evidence type="ECO:0000313" key="2">
    <source>
        <dbReference type="EMBL" id="AQQ03941.1"/>
    </source>
</evidence>
<dbReference type="Pfam" id="PF05368">
    <property type="entry name" value="NmrA"/>
    <property type="match status" value="1"/>
</dbReference>
<dbReference type="PANTHER" id="PTHR43162">
    <property type="match status" value="1"/>
</dbReference>
<dbReference type="InterPro" id="IPR008030">
    <property type="entry name" value="NmrA-like"/>
</dbReference>
<proteinExistence type="predicted"/>
<dbReference type="InterPro" id="IPR036291">
    <property type="entry name" value="NAD(P)-bd_dom_sf"/>
</dbReference>
<accession>A0ABM6I0S9</accession>
<gene>
    <name evidence="2" type="ORF">B0E33_10365</name>
</gene>
<keyword evidence="3" id="KW-1185">Reference proteome</keyword>
<dbReference type="EMBL" id="CP019630">
    <property type="protein sequence ID" value="AQQ03941.1"/>
    <property type="molecule type" value="Genomic_DNA"/>
</dbReference>
<name>A0ABM6I0S9_9HYPH</name>
<evidence type="ECO:0000313" key="3">
    <source>
        <dbReference type="Proteomes" id="UP000188174"/>
    </source>
</evidence>
<reference evidence="2 3" key="1">
    <citation type="submission" date="2017-02" db="EMBL/GenBank/DDBJ databases">
        <authorList>
            <person name="Jeong S."/>
        </authorList>
    </citation>
    <scope>NUCLEOTIDE SEQUENCE [LARGE SCALE GENOMIC DNA]</scope>
    <source>
        <strain evidence="2 3">RMAR6-6</strain>
    </source>
</reference>
<protein>
    <recommendedName>
        <fullName evidence="1">NmrA-like domain-containing protein</fullName>
    </recommendedName>
</protein>
<dbReference type="InterPro" id="IPR051604">
    <property type="entry name" value="Ergot_Alk_Oxidoreductase"/>
</dbReference>
<sequence length="309" mass="34065">MLGKRILITGATGVTGGYALRQLAAEGFHIRALVRTRDSRAKALEQLGAEICTGDISDFSDVRKALTDIDRTYFVFPIRKGLVSATAQFIEAAREAGVQYIVNMSQISARPDATSRAALAHWLAERVLDRSGINVTHLRPTFFAEWLTRTAPMLTRGDTIYLPFGGGSHAPVTGFDQGRVIAALLRAPEAHLGKTYTLVGAEEMTPEMMVARQGHAIGRELKYQQIPAADFCELIKDQIRQLNSELPMAELNEQLDEIDYLAQHLLEVNKDYAEGRFGGTNNTIADITGGPAQSLEEFLQQNMAVFRAW</sequence>
<dbReference type="PANTHER" id="PTHR43162:SF1">
    <property type="entry name" value="PRESTALK A DIFFERENTIATION PROTEIN A"/>
    <property type="match status" value="1"/>
</dbReference>
<feature type="domain" description="NmrA-like" evidence="1">
    <location>
        <begin position="4"/>
        <end position="242"/>
    </location>
</feature>
<evidence type="ECO:0000259" key="1">
    <source>
        <dbReference type="Pfam" id="PF05368"/>
    </source>
</evidence>
<organism evidence="2 3">
    <name type="scientific">Roseibium algicola</name>
    <dbReference type="NCBI Taxonomy" id="2857014"/>
    <lineage>
        <taxon>Bacteria</taxon>
        <taxon>Pseudomonadati</taxon>
        <taxon>Pseudomonadota</taxon>
        <taxon>Alphaproteobacteria</taxon>
        <taxon>Hyphomicrobiales</taxon>
        <taxon>Stappiaceae</taxon>
        <taxon>Roseibium</taxon>
    </lineage>
</organism>
<dbReference type="SUPFAM" id="SSF51735">
    <property type="entry name" value="NAD(P)-binding Rossmann-fold domains"/>
    <property type="match status" value="1"/>
</dbReference>